<dbReference type="InterPro" id="IPR056731">
    <property type="entry name" value="DUF2096_N"/>
</dbReference>
<accession>A0A166CBG0</accession>
<keyword evidence="4" id="KW-1185">Reference proteome</keyword>
<dbReference type="STRING" id="49547.MBCUR_05580"/>
<sequence>MSEDIDLPIDQTWLILVELLTDLKKKGVDIPSILNRDLSLVKSSVGFYKKDMTHPDMIREFDRANITITEIQDKLFTFAFDFGNGYVKLWSDKLRRANLGETVYEKPDSSSKFLSNAPPGFSFGRIHLKKPISEDRIQEIAEYDNLIIEFDEDNVLALYGDKINVQRGLKELATFFDE</sequence>
<feature type="domain" description="DUF2096" evidence="2">
    <location>
        <begin position="9"/>
        <end position="104"/>
    </location>
</feature>
<dbReference type="Proteomes" id="UP000077245">
    <property type="component" value="Unassembled WGS sequence"/>
</dbReference>
<evidence type="ECO:0000313" key="4">
    <source>
        <dbReference type="Proteomes" id="UP000077245"/>
    </source>
</evidence>
<dbReference type="InterPro" id="IPR056730">
    <property type="entry name" value="DUF2096_C"/>
</dbReference>
<proteinExistence type="predicted"/>
<evidence type="ECO:0000259" key="2">
    <source>
        <dbReference type="Pfam" id="PF23100"/>
    </source>
</evidence>
<evidence type="ECO:0000259" key="1">
    <source>
        <dbReference type="Pfam" id="PF09869"/>
    </source>
</evidence>
<dbReference type="PATRIC" id="fig|49547.3.peg.584"/>
<dbReference type="InterPro" id="IPR017098">
    <property type="entry name" value="UCP037052"/>
</dbReference>
<dbReference type="Pfam" id="PF09869">
    <property type="entry name" value="KH_DUF2096_C"/>
    <property type="match status" value="1"/>
</dbReference>
<evidence type="ECO:0008006" key="5">
    <source>
        <dbReference type="Google" id="ProtNLM"/>
    </source>
</evidence>
<name>A0A166CBG0_9EURY</name>
<feature type="domain" description="DUF2096" evidence="1">
    <location>
        <begin position="120"/>
        <end position="178"/>
    </location>
</feature>
<dbReference type="EMBL" id="LWMV01000105">
    <property type="protein sequence ID" value="KZX14334.1"/>
    <property type="molecule type" value="Genomic_DNA"/>
</dbReference>
<dbReference type="OrthoDB" id="81978at2157"/>
<gene>
    <name evidence="3" type="ORF">MBCUR_05580</name>
</gene>
<reference evidence="3 4" key="1">
    <citation type="submission" date="2016-04" db="EMBL/GenBank/DDBJ databases">
        <title>Genome sequence of Methanobrevibacter curvatus DSM 11111.</title>
        <authorList>
            <person name="Poehlein A."/>
            <person name="Seedorf H."/>
            <person name="Daniel R."/>
        </authorList>
    </citation>
    <scope>NUCLEOTIDE SEQUENCE [LARGE SCALE GENOMIC DNA]</scope>
    <source>
        <strain evidence="3 4">DSM 11111</strain>
    </source>
</reference>
<dbReference type="Pfam" id="PF23100">
    <property type="entry name" value="DUF2096_N"/>
    <property type="match status" value="1"/>
</dbReference>
<dbReference type="AlphaFoldDB" id="A0A166CBG0"/>
<dbReference type="PIRSF" id="PIRSF037052">
    <property type="entry name" value="UCP037052"/>
    <property type="match status" value="1"/>
</dbReference>
<comment type="caution">
    <text evidence="3">The sequence shown here is derived from an EMBL/GenBank/DDBJ whole genome shotgun (WGS) entry which is preliminary data.</text>
</comment>
<protein>
    <recommendedName>
        <fullName evidence="5">DUF2096 domain-containing protein</fullName>
    </recommendedName>
</protein>
<organism evidence="3 4">
    <name type="scientific">Methanobrevibacter curvatus</name>
    <dbReference type="NCBI Taxonomy" id="49547"/>
    <lineage>
        <taxon>Archaea</taxon>
        <taxon>Methanobacteriati</taxon>
        <taxon>Methanobacteriota</taxon>
        <taxon>Methanomada group</taxon>
        <taxon>Methanobacteria</taxon>
        <taxon>Methanobacteriales</taxon>
        <taxon>Methanobacteriaceae</taxon>
        <taxon>Methanobrevibacter</taxon>
    </lineage>
</organism>
<evidence type="ECO:0000313" key="3">
    <source>
        <dbReference type="EMBL" id="KZX14334.1"/>
    </source>
</evidence>
<dbReference type="RefSeq" id="WP_084269430.1">
    <property type="nucleotide sequence ID" value="NZ_LWMV01000105.1"/>
</dbReference>